<feature type="transmembrane region" description="Helical" evidence="7">
    <location>
        <begin position="111"/>
        <end position="130"/>
    </location>
</feature>
<evidence type="ECO:0000313" key="9">
    <source>
        <dbReference type="EMBL" id="SPE27763.1"/>
    </source>
</evidence>
<dbReference type="GO" id="GO:0047360">
    <property type="term" value="F:undecaprenyl-phosphate galactose phosphotransferase activity"/>
    <property type="evidence" value="ECO:0007669"/>
    <property type="project" value="UniProtKB-EC"/>
</dbReference>
<dbReference type="AlphaFoldDB" id="A0A2N9LX66"/>
<evidence type="ECO:0000256" key="7">
    <source>
        <dbReference type="SAM" id="Phobius"/>
    </source>
</evidence>
<organism evidence="9 10">
    <name type="scientific">Candidatus Sulfuritelmatomonas gaucii</name>
    <dbReference type="NCBI Taxonomy" id="2043161"/>
    <lineage>
        <taxon>Bacteria</taxon>
        <taxon>Pseudomonadati</taxon>
        <taxon>Acidobacteriota</taxon>
        <taxon>Terriglobia</taxon>
        <taxon>Terriglobales</taxon>
        <taxon>Acidobacteriaceae</taxon>
        <taxon>Candidatus Sulfuritelmatomonas</taxon>
    </lineage>
</organism>
<evidence type="ECO:0000256" key="5">
    <source>
        <dbReference type="ARBA" id="ARBA00022989"/>
    </source>
</evidence>
<comment type="similarity">
    <text evidence="2">Belongs to the bacterial sugar transferase family.</text>
</comment>
<feature type="domain" description="Bacterial sugar transferase" evidence="8">
    <location>
        <begin position="309"/>
        <end position="482"/>
    </location>
</feature>
<dbReference type="Pfam" id="PF02397">
    <property type="entry name" value="Bac_transf"/>
    <property type="match status" value="1"/>
</dbReference>
<evidence type="ECO:0000313" key="10">
    <source>
        <dbReference type="Proteomes" id="UP000239735"/>
    </source>
</evidence>
<sequence length="489" mass="53543">MAAPDLFSSNLRAATIAPLRNAERAIPRDLFQGATALTAASADFLTSALAMMAVCFFCASLPIGAFQYHPMRQDLAISALFGLLVSVLISREGGYRAGNGLLRIQETERAIRVSIQSLLLLFIFSSLLSLNLSWRVLLIAGPAVPPLLALEKQFVAAVVCCLQRRNNGTPRAVIYGSGDTGRSAVSTLLHSPRLGFQPVAVVSNHPAQFGRTMSVLGYRNRPSVAIRPGPPSPSLLQSLHCDLLMVAAQGLSAYELDAARDAAEQAGSRVAFLADPAVEAHQTERLNLDELHFTSNIERRDSRIYAAAKRLTDVTVSSALLLLLAPILVLIAILVRLDSPGPPLFVQKRAGQGGEVFEMFKFRSMYMDAPKYSLSPPSSYDPRITRIGRLLRKMSLDELPQLLNVLMGTMSLVGPRPEMPFIVERYSAKQRQRLQAIPGITGLWQLSADRAFPIHQNIEYDLYYIRNRGFFMDLAILAHTLIFAMSGGI</sequence>
<feature type="transmembrane region" description="Helical" evidence="7">
    <location>
        <begin position="319"/>
        <end position="337"/>
    </location>
</feature>
<dbReference type="EMBL" id="OKRB01000120">
    <property type="protein sequence ID" value="SPE27763.1"/>
    <property type="molecule type" value="Genomic_DNA"/>
</dbReference>
<comment type="subcellular location">
    <subcellularLocation>
        <location evidence="1">Membrane</location>
        <topology evidence="1">Multi-pass membrane protein</topology>
    </subcellularLocation>
</comment>
<evidence type="ECO:0000256" key="6">
    <source>
        <dbReference type="ARBA" id="ARBA00023136"/>
    </source>
</evidence>
<proteinExistence type="inferred from homology"/>
<reference evidence="10" key="1">
    <citation type="submission" date="2018-02" db="EMBL/GenBank/DDBJ databases">
        <authorList>
            <person name="Hausmann B."/>
        </authorList>
    </citation>
    <scope>NUCLEOTIDE SEQUENCE [LARGE SCALE GENOMIC DNA]</scope>
    <source>
        <strain evidence="10">Peat soil MAG SbA5</strain>
    </source>
</reference>
<feature type="transmembrane region" description="Helical" evidence="7">
    <location>
        <begin position="44"/>
        <end position="63"/>
    </location>
</feature>
<accession>A0A2N9LX66</accession>
<keyword evidence="5 7" id="KW-1133">Transmembrane helix</keyword>
<dbReference type="PANTHER" id="PTHR30576:SF10">
    <property type="entry name" value="SLL5057 PROTEIN"/>
    <property type="match status" value="1"/>
</dbReference>
<protein>
    <submittedName>
        <fullName evidence="9">Putative Undecaprenyl-phosphate galactosephosphotransferase</fullName>
        <ecNumber evidence="9">2.7.8.6</ecNumber>
    </submittedName>
</protein>
<evidence type="ECO:0000259" key="8">
    <source>
        <dbReference type="Pfam" id="PF02397"/>
    </source>
</evidence>
<evidence type="ECO:0000256" key="4">
    <source>
        <dbReference type="ARBA" id="ARBA00022692"/>
    </source>
</evidence>
<keyword evidence="4 7" id="KW-0812">Transmembrane</keyword>
<dbReference type="Gene3D" id="3.40.50.720">
    <property type="entry name" value="NAD(P)-binding Rossmann-like Domain"/>
    <property type="match status" value="1"/>
</dbReference>
<dbReference type="NCBIfam" id="TIGR03025">
    <property type="entry name" value="EPS_sugtrans"/>
    <property type="match status" value="1"/>
</dbReference>
<gene>
    <name evidence="9" type="ORF">SBA5_600005</name>
</gene>
<dbReference type="InterPro" id="IPR017475">
    <property type="entry name" value="EPS_sugar_tfrase"/>
</dbReference>
<dbReference type="InterPro" id="IPR003362">
    <property type="entry name" value="Bact_transf"/>
</dbReference>
<keyword evidence="6 7" id="KW-0472">Membrane</keyword>
<dbReference type="Proteomes" id="UP000239735">
    <property type="component" value="Unassembled WGS sequence"/>
</dbReference>
<dbReference type="PANTHER" id="PTHR30576">
    <property type="entry name" value="COLANIC BIOSYNTHESIS UDP-GLUCOSE LIPID CARRIER TRANSFERASE"/>
    <property type="match status" value="1"/>
</dbReference>
<name>A0A2N9LX66_9BACT</name>
<evidence type="ECO:0000256" key="3">
    <source>
        <dbReference type="ARBA" id="ARBA00022679"/>
    </source>
</evidence>
<feature type="transmembrane region" description="Helical" evidence="7">
    <location>
        <begin position="75"/>
        <end position="91"/>
    </location>
</feature>
<evidence type="ECO:0000256" key="1">
    <source>
        <dbReference type="ARBA" id="ARBA00004141"/>
    </source>
</evidence>
<dbReference type="GO" id="GO:0016020">
    <property type="term" value="C:membrane"/>
    <property type="evidence" value="ECO:0007669"/>
    <property type="project" value="UniProtKB-SubCell"/>
</dbReference>
<evidence type="ECO:0000256" key="2">
    <source>
        <dbReference type="ARBA" id="ARBA00006464"/>
    </source>
</evidence>
<keyword evidence="3 9" id="KW-0808">Transferase</keyword>
<dbReference type="EC" id="2.7.8.6" evidence="9"/>